<dbReference type="Gene3D" id="2.60.40.10">
    <property type="entry name" value="Immunoglobulins"/>
    <property type="match status" value="1"/>
</dbReference>
<dbReference type="EMBL" id="VZRE01002852">
    <property type="protein sequence ID" value="NWU07417.1"/>
    <property type="molecule type" value="Genomic_DNA"/>
</dbReference>
<feature type="region of interest" description="Disordered" evidence="1">
    <location>
        <begin position="1"/>
        <end position="31"/>
    </location>
</feature>
<dbReference type="InterPro" id="IPR036179">
    <property type="entry name" value="Ig-like_dom_sf"/>
</dbReference>
<dbReference type="InterPro" id="IPR007110">
    <property type="entry name" value="Ig-like_dom"/>
</dbReference>
<dbReference type="Pfam" id="PF07654">
    <property type="entry name" value="C1-set"/>
    <property type="match status" value="1"/>
</dbReference>
<dbReference type="InterPro" id="IPR050160">
    <property type="entry name" value="MHC/Immunoglobulin"/>
</dbReference>
<dbReference type="InterPro" id="IPR013783">
    <property type="entry name" value="Ig-like_fold"/>
</dbReference>
<protein>
    <submittedName>
        <fullName evidence="3">HA2P protein</fullName>
    </submittedName>
</protein>
<evidence type="ECO:0000256" key="1">
    <source>
        <dbReference type="SAM" id="MobiDB-lite"/>
    </source>
</evidence>
<feature type="domain" description="Ig-like" evidence="2">
    <location>
        <begin position="37"/>
        <end position="95"/>
    </location>
</feature>
<accession>A0A7K5TSR2</accession>
<name>A0A7K5TSR2_CEPOR</name>
<dbReference type="InterPro" id="IPR003597">
    <property type="entry name" value="Ig_C1-set"/>
</dbReference>
<proteinExistence type="predicted"/>
<dbReference type="PANTHER" id="PTHR19944">
    <property type="entry name" value="MHC CLASS II-RELATED"/>
    <property type="match status" value="1"/>
</dbReference>
<dbReference type="SUPFAM" id="SSF48726">
    <property type="entry name" value="Immunoglobulin"/>
    <property type="match status" value="1"/>
</dbReference>
<dbReference type="AlphaFoldDB" id="A0A7K5TSR2"/>
<evidence type="ECO:0000313" key="4">
    <source>
        <dbReference type="Proteomes" id="UP000543364"/>
    </source>
</evidence>
<evidence type="ECO:0000313" key="3">
    <source>
        <dbReference type="EMBL" id="NWU07417.1"/>
    </source>
</evidence>
<dbReference type="PROSITE" id="PS50835">
    <property type="entry name" value="IG_LIKE"/>
    <property type="match status" value="1"/>
</dbReference>
<dbReference type="Proteomes" id="UP000543364">
    <property type="component" value="Unassembled WGS sequence"/>
</dbReference>
<feature type="non-terminal residue" evidence="3">
    <location>
        <position position="1"/>
    </location>
</feature>
<keyword evidence="4" id="KW-1185">Reference proteome</keyword>
<sequence>AAVKSSPPPPKAGFGGSPIPGAPPKARNRDAIPTGMPVVRVFPALPPALGEANTLVCLVENVFPPALDVTWTRGGVPVTQGVTRGPFTPTPELTF</sequence>
<gene>
    <name evidence="3" type="primary">Ha2p</name>
    <name evidence="3" type="ORF">CEPORN_R15517</name>
</gene>
<organism evidence="3 4">
    <name type="scientific">Cephalopterus ornatus</name>
    <name type="common">Amazonian umbrellabird</name>
    <dbReference type="NCBI Taxonomy" id="114276"/>
    <lineage>
        <taxon>Eukaryota</taxon>
        <taxon>Metazoa</taxon>
        <taxon>Chordata</taxon>
        <taxon>Craniata</taxon>
        <taxon>Vertebrata</taxon>
        <taxon>Euteleostomi</taxon>
        <taxon>Archelosauria</taxon>
        <taxon>Archosauria</taxon>
        <taxon>Dinosauria</taxon>
        <taxon>Saurischia</taxon>
        <taxon>Theropoda</taxon>
        <taxon>Coelurosauria</taxon>
        <taxon>Aves</taxon>
        <taxon>Neognathae</taxon>
        <taxon>Neoaves</taxon>
        <taxon>Telluraves</taxon>
        <taxon>Australaves</taxon>
        <taxon>Passeriformes</taxon>
        <taxon>Cotingidae</taxon>
        <taxon>Cephalopterus</taxon>
    </lineage>
</organism>
<evidence type="ECO:0000259" key="2">
    <source>
        <dbReference type="PROSITE" id="PS50835"/>
    </source>
</evidence>
<reference evidence="3 4" key="1">
    <citation type="submission" date="2019-09" db="EMBL/GenBank/DDBJ databases">
        <title>Bird 10,000 Genomes (B10K) Project - Family phase.</title>
        <authorList>
            <person name="Zhang G."/>
        </authorList>
    </citation>
    <scope>NUCLEOTIDE SEQUENCE [LARGE SCALE GENOMIC DNA]</scope>
    <source>
        <strain evidence="3">B10K-DU-001-01</strain>
        <tissue evidence="3">Muscle</tissue>
    </source>
</reference>
<feature type="non-terminal residue" evidence="3">
    <location>
        <position position="95"/>
    </location>
</feature>
<dbReference type="PANTHER" id="PTHR19944:SF50">
    <property type="entry name" value="HLA CLASS II HISTOCOMPATIBILITY ANTIGEN, DM ALPHA CHAIN"/>
    <property type="match status" value="1"/>
</dbReference>
<comment type="caution">
    <text evidence="3">The sequence shown here is derived from an EMBL/GenBank/DDBJ whole genome shotgun (WGS) entry which is preliminary data.</text>
</comment>
<feature type="compositionally biased region" description="Pro residues" evidence="1">
    <location>
        <begin position="1"/>
        <end position="11"/>
    </location>
</feature>